<evidence type="ECO:0000313" key="7">
    <source>
        <dbReference type="Proteomes" id="UP000239997"/>
    </source>
</evidence>
<keyword evidence="7" id="KW-1185">Reference proteome</keyword>
<dbReference type="EMBL" id="BBMM01000010">
    <property type="protein sequence ID" value="GAL01413.1"/>
    <property type="molecule type" value="Genomic_DNA"/>
</dbReference>
<keyword evidence="1" id="KW-0472">Membrane</keyword>
<evidence type="ECO:0000313" key="3">
    <source>
        <dbReference type="EMBL" id="GAL76777.1"/>
    </source>
</evidence>
<evidence type="ECO:0000313" key="2">
    <source>
        <dbReference type="EMBL" id="GAL01413.1"/>
    </source>
</evidence>
<accession>A0A090X3X2</accession>
<gene>
    <name evidence="3" type="ORF">JCM19275_2113</name>
    <name evidence="2" type="ORF">JCM19314_857</name>
    <name evidence="4" type="ORF">LY02_02620</name>
</gene>
<reference evidence="4 7" key="2">
    <citation type="submission" date="2018-03" db="EMBL/GenBank/DDBJ databases">
        <title>Genomic Encyclopedia of Archaeal and Bacterial Type Strains, Phase II (KMG-II): from individual species to whole genera.</title>
        <authorList>
            <person name="Goeker M."/>
        </authorList>
    </citation>
    <scope>NUCLEOTIDE SEQUENCE [LARGE SCALE GENOMIC DNA]</scope>
    <source>
        <strain evidence="4 7">DSM 22727</strain>
    </source>
</reference>
<reference evidence="5 6" key="1">
    <citation type="journal article" date="2014" name="Genome Announc.">
        <title>Draft Genome Sequences of Marine Flavobacterium Nonlabens Strains NR17, NR24, NR27, NR32, NR33, and Ara13.</title>
        <authorList>
            <person name="Nakanishi M."/>
            <person name="Meirelles P."/>
            <person name="Suzuki R."/>
            <person name="Takatani N."/>
            <person name="Mino S."/>
            <person name="Suda W."/>
            <person name="Oshima K."/>
            <person name="Hattori M."/>
            <person name="Ohkuma M."/>
            <person name="Hosokawa M."/>
            <person name="Miyashita K."/>
            <person name="Thompson F.L."/>
            <person name="Niwa A."/>
            <person name="Sawabe T."/>
            <person name="Sawabe T."/>
        </authorList>
    </citation>
    <scope>NUCLEOTIDE SEQUENCE [LARGE SCALE GENOMIC DNA]</scope>
    <source>
        <strain evidence="3">JCM 19275</strain>
        <strain evidence="2">JCM 19314</strain>
        <strain evidence="6">JCM19275</strain>
        <strain evidence="5">JCM19314</strain>
    </source>
</reference>
<dbReference type="EMBL" id="PVNA01000006">
    <property type="protein sequence ID" value="PRX12554.1"/>
    <property type="molecule type" value="Genomic_DNA"/>
</dbReference>
<dbReference type="Proteomes" id="UP000029226">
    <property type="component" value="Unassembled WGS sequence"/>
</dbReference>
<keyword evidence="1" id="KW-0812">Transmembrane</keyword>
<evidence type="ECO:0000313" key="4">
    <source>
        <dbReference type="EMBL" id="PRX12554.1"/>
    </source>
</evidence>
<evidence type="ECO:0000256" key="1">
    <source>
        <dbReference type="SAM" id="Phobius"/>
    </source>
</evidence>
<dbReference type="OrthoDB" id="9988292at2"/>
<dbReference type="Proteomes" id="UP000239997">
    <property type="component" value="Unassembled WGS sequence"/>
</dbReference>
<proteinExistence type="predicted"/>
<feature type="transmembrane region" description="Helical" evidence="1">
    <location>
        <begin position="38"/>
        <end position="56"/>
    </location>
</feature>
<evidence type="ECO:0000313" key="5">
    <source>
        <dbReference type="Proteomes" id="UP000029226"/>
    </source>
</evidence>
<feature type="transmembrane region" description="Helical" evidence="1">
    <location>
        <begin position="7"/>
        <end position="26"/>
    </location>
</feature>
<keyword evidence="1" id="KW-1133">Transmembrane helix</keyword>
<dbReference type="Proteomes" id="UP000029647">
    <property type="component" value="Unassembled WGS sequence"/>
</dbReference>
<protein>
    <submittedName>
        <fullName evidence="3">Uncharacterized protein</fullName>
    </submittedName>
</protein>
<dbReference type="RefSeq" id="WP_042248929.1">
    <property type="nucleotide sequence ID" value="NZ_CP138994.1"/>
</dbReference>
<name>A0A090X3X2_NONUL</name>
<sequence>MKKNFAYVLLVVVVVLIGVHVSRMNFDDLSWEANQSPYTGLIIAVLIGVLVTVRLIKGEPKI</sequence>
<organism evidence="3 6">
    <name type="scientific">Nonlabens ulvanivorans</name>
    <name type="common">Persicivirga ulvanivorans</name>
    <dbReference type="NCBI Taxonomy" id="906888"/>
    <lineage>
        <taxon>Bacteria</taxon>
        <taxon>Pseudomonadati</taxon>
        <taxon>Bacteroidota</taxon>
        <taxon>Flavobacteriia</taxon>
        <taxon>Flavobacteriales</taxon>
        <taxon>Flavobacteriaceae</taxon>
        <taxon>Nonlabens</taxon>
    </lineage>
</organism>
<comment type="caution">
    <text evidence="3">The sequence shown here is derived from an EMBL/GenBank/DDBJ whole genome shotgun (WGS) entry which is preliminary data.</text>
</comment>
<dbReference type="AlphaFoldDB" id="A0A090X3X2"/>
<dbReference type="EMBL" id="BBNT01000015">
    <property type="protein sequence ID" value="GAL76777.1"/>
    <property type="molecule type" value="Genomic_DNA"/>
</dbReference>
<evidence type="ECO:0000313" key="6">
    <source>
        <dbReference type="Proteomes" id="UP000029647"/>
    </source>
</evidence>